<proteinExistence type="predicted"/>
<keyword evidence="8 11" id="KW-1133">Transmembrane helix</keyword>
<keyword evidence="3" id="KW-0813">Transport</keyword>
<evidence type="ECO:0000256" key="4">
    <source>
        <dbReference type="ARBA" id="ARBA00022617"/>
    </source>
</evidence>
<dbReference type="Proteomes" id="UP000695000">
    <property type="component" value="Unplaced"/>
</dbReference>
<dbReference type="RefSeq" id="XP_017771985.1">
    <property type="nucleotide sequence ID" value="XM_017916496.1"/>
</dbReference>
<keyword evidence="13" id="KW-1185">Reference proteome</keyword>
<keyword evidence="5 11" id="KW-0812">Transmembrane</keyword>
<evidence type="ECO:0000256" key="8">
    <source>
        <dbReference type="ARBA" id="ARBA00022989"/>
    </source>
</evidence>
<dbReference type="PANTHER" id="PTHR10106:SF0">
    <property type="entry name" value="LD36721P"/>
    <property type="match status" value="1"/>
</dbReference>
<feature type="transmembrane region" description="Helical" evidence="11">
    <location>
        <begin position="39"/>
        <end position="57"/>
    </location>
</feature>
<name>A0ABM1MBN5_NICVS</name>
<feature type="transmembrane region" description="Helical" evidence="11">
    <location>
        <begin position="184"/>
        <end position="205"/>
    </location>
</feature>
<dbReference type="InterPro" id="IPR043205">
    <property type="entry name" value="CYB561/CYBRD1-like"/>
</dbReference>
<feature type="transmembrane region" description="Helical" evidence="11">
    <location>
        <begin position="150"/>
        <end position="172"/>
    </location>
</feature>
<evidence type="ECO:0000256" key="1">
    <source>
        <dbReference type="ARBA" id="ARBA00001970"/>
    </source>
</evidence>
<gene>
    <name evidence="14" type="primary">LOC108559273</name>
</gene>
<dbReference type="Gene3D" id="1.20.120.1770">
    <property type="match status" value="1"/>
</dbReference>
<evidence type="ECO:0000256" key="5">
    <source>
        <dbReference type="ARBA" id="ARBA00022692"/>
    </source>
</evidence>
<evidence type="ECO:0000256" key="3">
    <source>
        <dbReference type="ARBA" id="ARBA00022448"/>
    </source>
</evidence>
<keyword evidence="4" id="KW-0349">Heme</keyword>
<organism evidence="13 14">
    <name type="scientific">Nicrophorus vespilloides</name>
    <name type="common">Boreal carrion beetle</name>
    <dbReference type="NCBI Taxonomy" id="110193"/>
    <lineage>
        <taxon>Eukaryota</taxon>
        <taxon>Metazoa</taxon>
        <taxon>Ecdysozoa</taxon>
        <taxon>Arthropoda</taxon>
        <taxon>Hexapoda</taxon>
        <taxon>Insecta</taxon>
        <taxon>Pterygota</taxon>
        <taxon>Neoptera</taxon>
        <taxon>Endopterygota</taxon>
        <taxon>Coleoptera</taxon>
        <taxon>Polyphaga</taxon>
        <taxon>Staphyliniformia</taxon>
        <taxon>Silphidae</taxon>
        <taxon>Nicrophorinae</taxon>
        <taxon>Nicrophorus</taxon>
    </lineage>
</organism>
<dbReference type="SMART" id="SM00665">
    <property type="entry name" value="B561"/>
    <property type="match status" value="1"/>
</dbReference>
<accession>A0ABM1MBN5</accession>
<keyword evidence="7" id="KW-0249">Electron transport</keyword>
<evidence type="ECO:0000259" key="12">
    <source>
        <dbReference type="PROSITE" id="PS50939"/>
    </source>
</evidence>
<feature type="transmembrane region" description="Helical" evidence="11">
    <location>
        <begin position="110"/>
        <end position="130"/>
    </location>
</feature>
<evidence type="ECO:0000256" key="2">
    <source>
        <dbReference type="ARBA" id="ARBA00004141"/>
    </source>
</evidence>
<protein>
    <submittedName>
        <fullName evidence="14">Cytochrome b561 isoform X1</fullName>
    </submittedName>
</protein>
<evidence type="ECO:0000256" key="6">
    <source>
        <dbReference type="ARBA" id="ARBA00022723"/>
    </source>
</evidence>
<reference evidence="14" key="1">
    <citation type="submission" date="2025-08" db="UniProtKB">
        <authorList>
            <consortium name="RefSeq"/>
        </authorList>
    </citation>
    <scope>IDENTIFICATION</scope>
    <source>
        <tissue evidence="14">Whole Larva</tissue>
    </source>
</reference>
<feature type="transmembrane region" description="Helical" evidence="11">
    <location>
        <begin position="225"/>
        <end position="245"/>
    </location>
</feature>
<dbReference type="Pfam" id="PF03188">
    <property type="entry name" value="Cytochrom_B561"/>
    <property type="match status" value="1"/>
</dbReference>
<evidence type="ECO:0000313" key="14">
    <source>
        <dbReference type="RefSeq" id="XP_017771985.1"/>
    </source>
</evidence>
<feature type="domain" description="Cytochrome b561" evidence="12">
    <location>
        <begin position="42"/>
        <end position="246"/>
    </location>
</feature>
<evidence type="ECO:0000313" key="13">
    <source>
        <dbReference type="Proteomes" id="UP000695000"/>
    </source>
</evidence>
<dbReference type="GeneID" id="108559273"/>
<evidence type="ECO:0000256" key="11">
    <source>
        <dbReference type="SAM" id="Phobius"/>
    </source>
</evidence>
<keyword evidence="10 11" id="KW-0472">Membrane</keyword>
<dbReference type="InterPro" id="IPR006593">
    <property type="entry name" value="Cyt_b561/ferric_Rdtase_TM"/>
</dbReference>
<dbReference type="PANTHER" id="PTHR10106">
    <property type="entry name" value="CYTOCHROME B561-RELATED"/>
    <property type="match status" value="1"/>
</dbReference>
<comment type="cofactor">
    <cofactor evidence="1">
        <name>heme b</name>
        <dbReference type="ChEBI" id="CHEBI:60344"/>
    </cofactor>
</comment>
<sequence length="267" mass="29729">MSSESVSSIGSGEQLVGLLRVGKMEARAEHQSYKRYKSLYTFTSLVGCSLIVLIVVWCVEFRGGFAWKSNPKLQFNWHPLMMTIGLIFMFSQAMLIYRTGRGVTKRSLKILHGFIHLGAFVCSVFGLVAVFDFHNNSVPPKANLYTLHSWLGLICVIMFTLQLVGGFVTFMYPGLSREIRKISLPVHVAVGISLFVLSVCTAFMGLQEKAIFAIDDYASFSSESLLVNFTGLILALYATLVLYLVNNTEFKRTALPEEELALSGHTE</sequence>
<keyword evidence="9" id="KW-0408">Iron</keyword>
<evidence type="ECO:0000256" key="7">
    <source>
        <dbReference type="ARBA" id="ARBA00022982"/>
    </source>
</evidence>
<evidence type="ECO:0000256" key="10">
    <source>
        <dbReference type="ARBA" id="ARBA00023136"/>
    </source>
</evidence>
<dbReference type="PROSITE" id="PS50939">
    <property type="entry name" value="CYTOCHROME_B561"/>
    <property type="match status" value="1"/>
</dbReference>
<keyword evidence="6" id="KW-0479">Metal-binding</keyword>
<evidence type="ECO:0000256" key="9">
    <source>
        <dbReference type="ARBA" id="ARBA00023004"/>
    </source>
</evidence>
<comment type="subcellular location">
    <subcellularLocation>
        <location evidence="2">Membrane</location>
        <topology evidence="2">Multi-pass membrane protein</topology>
    </subcellularLocation>
</comment>
<feature type="transmembrane region" description="Helical" evidence="11">
    <location>
        <begin position="77"/>
        <end position="98"/>
    </location>
</feature>